<feature type="transmembrane region" description="Helical" evidence="1">
    <location>
        <begin position="159"/>
        <end position="180"/>
    </location>
</feature>
<dbReference type="EMBL" id="CDNC01000051">
    <property type="protein sequence ID" value="CEM63400.1"/>
    <property type="molecule type" value="Genomic_DNA"/>
</dbReference>
<gene>
    <name evidence="3" type="ORF">FUT82_10075</name>
    <name evidence="2" type="ORF">TPHV1_90029</name>
</gene>
<dbReference type="RefSeq" id="WP_024753530.1">
    <property type="nucleotide sequence ID" value="NZ_CDNC01000051.1"/>
</dbReference>
<evidence type="ECO:0000313" key="4">
    <source>
        <dbReference type="Proteomes" id="UP000042527"/>
    </source>
</evidence>
<dbReference type="OrthoDB" id="9781459at2"/>
<keyword evidence="4" id="KW-1185">Reference proteome</keyword>
<organism evidence="2 4">
    <name type="scientific">Treponema phagedenis</name>
    <dbReference type="NCBI Taxonomy" id="162"/>
    <lineage>
        <taxon>Bacteria</taxon>
        <taxon>Pseudomonadati</taxon>
        <taxon>Spirochaetota</taxon>
        <taxon>Spirochaetia</taxon>
        <taxon>Spirochaetales</taxon>
        <taxon>Treponemataceae</taxon>
        <taxon>Treponema</taxon>
    </lineage>
</organism>
<feature type="transmembrane region" description="Helical" evidence="1">
    <location>
        <begin position="12"/>
        <end position="30"/>
    </location>
</feature>
<feature type="transmembrane region" description="Helical" evidence="1">
    <location>
        <begin position="36"/>
        <end position="56"/>
    </location>
</feature>
<sequence length="194" mass="21555">MQKQSFNAKDLINVGVYTAIYLVVFFVVGMMNAIPILYPAMYVVLPVVTGIPFMLFLTKVEKFGMVSIMAAILGIFWYFMGYTWLAPVGYIICGIAADLILKSGDYKSFKMDVIGFWIFSCGLIGCQMPMWIMADTYMAGVEQQMGSQYASALAKYMPWWMGLVGIAILLVGAIIGANLGRKMLKKHFTRAGIV</sequence>
<reference evidence="2" key="2">
    <citation type="submission" date="2015-01" db="EMBL/GenBank/DDBJ databases">
        <authorList>
            <person name="Xiang T."/>
            <person name="Song Y."/>
            <person name="Huang L."/>
            <person name="Wang B."/>
            <person name="Wu P."/>
        </authorList>
    </citation>
    <scope>NUCLEOTIDE SEQUENCE [LARGE SCALE GENOMIC DNA]</scope>
    <source>
        <strain evidence="2">V1</strain>
    </source>
</reference>
<keyword evidence="1" id="KW-1133">Transmembrane helix</keyword>
<dbReference type="InterPro" id="IPR011733">
    <property type="entry name" value="CHP02185_IM"/>
</dbReference>
<dbReference type="AlphaFoldDB" id="A0A0B7H2C1"/>
<dbReference type="Proteomes" id="UP000042527">
    <property type="component" value="Unassembled WGS sequence"/>
</dbReference>
<feature type="transmembrane region" description="Helical" evidence="1">
    <location>
        <begin position="63"/>
        <end position="79"/>
    </location>
</feature>
<dbReference type="Pfam" id="PF09605">
    <property type="entry name" value="Trep_Strep"/>
    <property type="match status" value="1"/>
</dbReference>
<keyword evidence="1" id="KW-0812">Transmembrane</keyword>
<evidence type="ECO:0000313" key="5">
    <source>
        <dbReference type="Proteomes" id="UP000323594"/>
    </source>
</evidence>
<accession>A0A0B7H2C1</accession>
<name>A0A0B7H2C1_TREPH</name>
<feature type="transmembrane region" description="Helical" evidence="1">
    <location>
        <begin position="85"/>
        <end position="101"/>
    </location>
</feature>
<protein>
    <submittedName>
        <fullName evidence="3">MptD family putative ECF transporter S component</fullName>
    </submittedName>
</protein>
<dbReference type="NCBIfam" id="TIGR02185">
    <property type="entry name" value="Trep_Strep"/>
    <property type="match status" value="1"/>
</dbReference>
<dbReference type="GeneID" id="57753033"/>
<dbReference type="Proteomes" id="UP000323594">
    <property type="component" value="Chromosome"/>
</dbReference>
<reference evidence="4" key="1">
    <citation type="submission" date="2015-01" db="EMBL/GenBank/DDBJ databases">
        <authorList>
            <person name="Manzoor Shahid"/>
            <person name="Zubair Saima"/>
        </authorList>
    </citation>
    <scope>NUCLEOTIDE SEQUENCE [LARGE SCALE GENOMIC DNA]</scope>
    <source>
        <strain evidence="4">V1</strain>
    </source>
</reference>
<reference evidence="3 5" key="3">
    <citation type="submission" date="2019-08" db="EMBL/GenBank/DDBJ databases">
        <authorList>
            <person name="Kuhnert P."/>
        </authorList>
    </citation>
    <scope>NUCLEOTIDE SEQUENCE [LARGE SCALE GENOMIC DNA]</scope>
    <source>
        <strain evidence="3 5">B36.5</strain>
    </source>
</reference>
<feature type="transmembrane region" description="Helical" evidence="1">
    <location>
        <begin position="113"/>
        <end position="132"/>
    </location>
</feature>
<proteinExistence type="predicted"/>
<dbReference type="EMBL" id="CP042817">
    <property type="protein sequence ID" value="QEJ98307.1"/>
    <property type="molecule type" value="Genomic_DNA"/>
</dbReference>
<evidence type="ECO:0000256" key="1">
    <source>
        <dbReference type="SAM" id="Phobius"/>
    </source>
</evidence>
<keyword evidence="1" id="KW-0472">Membrane</keyword>
<evidence type="ECO:0000313" key="3">
    <source>
        <dbReference type="EMBL" id="QEJ98307.1"/>
    </source>
</evidence>
<evidence type="ECO:0000313" key="2">
    <source>
        <dbReference type="EMBL" id="CEM63400.1"/>
    </source>
</evidence>